<sequence length="133" mass="15365">MLILMSDKDINRFKVLQDVLEHRLSQVDAAQILDILPRQVRRLLAKLKLYGVSSLVHGSRGQPSNNKLPETLRAEVPEVVRTYYADFAPTFACEKLSEDHNLCVSKETLRQWMIADGLWVPHAKRKPRIHQPR</sequence>
<dbReference type="SUPFAM" id="SSF46689">
    <property type="entry name" value="Homeodomain-like"/>
    <property type="match status" value="1"/>
</dbReference>
<dbReference type="Pfam" id="PF13518">
    <property type="entry name" value="HTH_28"/>
    <property type="match status" value="1"/>
</dbReference>
<dbReference type="InterPro" id="IPR009057">
    <property type="entry name" value="Homeodomain-like_sf"/>
</dbReference>
<dbReference type="EMBL" id="AP027272">
    <property type="protein sequence ID" value="BDX07196.1"/>
    <property type="molecule type" value="Genomic_DNA"/>
</dbReference>
<feature type="domain" description="Insertion element IS150 protein InsJ-like helix-turn-helix" evidence="1">
    <location>
        <begin position="13"/>
        <end position="61"/>
    </location>
</feature>
<dbReference type="KEGG" id="pmaw:MACH26_27170"/>
<reference evidence="2" key="1">
    <citation type="submission" date="2023-01" db="EMBL/GenBank/DDBJ databases">
        <title>Complete genome sequence of Planctobacterium marinum strain Dej080120_11.</title>
        <authorList>
            <person name="Ueki S."/>
            <person name="Maruyama F."/>
        </authorList>
    </citation>
    <scope>NUCLEOTIDE SEQUENCE</scope>
    <source>
        <strain evidence="2">Dej080120_11</strain>
    </source>
</reference>
<dbReference type="Proteomes" id="UP001333710">
    <property type="component" value="Chromosome"/>
</dbReference>
<keyword evidence="3" id="KW-1185">Reference proteome</keyword>
<gene>
    <name evidence="2" type="ORF">MACH26_27170</name>
</gene>
<evidence type="ECO:0000313" key="2">
    <source>
        <dbReference type="EMBL" id="BDX07196.1"/>
    </source>
</evidence>
<dbReference type="InterPro" id="IPR055247">
    <property type="entry name" value="InsJ-like_HTH"/>
</dbReference>
<evidence type="ECO:0000313" key="3">
    <source>
        <dbReference type="Proteomes" id="UP001333710"/>
    </source>
</evidence>
<organism evidence="2 3">
    <name type="scientific">Planctobacterium marinum</name>
    <dbReference type="NCBI Taxonomy" id="1631968"/>
    <lineage>
        <taxon>Bacteria</taxon>
        <taxon>Pseudomonadati</taxon>
        <taxon>Pseudomonadota</taxon>
        <taxon>Gammaproteobacteria</taxon>
        <taxon>Alteromonadales</taxon>
        <taxon>Alteromonadaceae</taxon>
        <taxon>Planctobacterium</taxon>
    </lineage>
</organism>
<name>A0AA48HLW1_9ALTE</name>
<accession>A0AA48HLW1</accession>
<protein>
    <recommendedName>
        <fullName evidence="1">Insertion element IS150 protein InsJ-like helix-turn-helix domain-containing protein</fullName>
    </recommendedName>
</protein>
<dbReference type="AlphaFoldDB" id="A0AA48HLW1"/>
<evidence type="ECO:0000259" key="1">
    <source>
        <dbReference type="Pfam" id="PF13518"/>
    </source>
</evidence>
<proteinExistence type="predicted"/>